<dbReference type="PANTHER" id="PTHR34107:SF2">
    <property type="entry name" value="SLL0888 PROTEIN"/>
    <property type="match status" value="1"/>
</dbReference>
<dbReference type="CDD" id="cd06260">
    <property type="entry name" value="DUF820-like"/>
    <property type="match status" value="1"/>
</dbReference>
<dbReference type="RefSeq" id="WP_190575952.1">
    <property type="nucleotide sequence ID" value="NZ_CAWPQU010000012.1"/>
</dbReference>
<protein>
    <submittedName>
        <fullName evidence="2">Uma2 family endonuclease</fullName>
    </submittedName>
</protein>
<feature type="domain" description="Putative restriction endonuclease" evidence="1">
    <location>
        <begin position="13"/>
        <end position="195"/>
    </location>
</feature>
<name>A0ABR8C4L7_9CYAN</name>
<dbReference type="Pfam" id="PF05685">
    <property type="entry name" value="Uma2"/>
    <property type="match status" value="1"/>
</dbReference>
<dbReference type="InterPro" id="IPR011335">
    <property type="entry name" value="Restrct_endonuc-II-like"/>
</dbReference>
<dbReference type="Proteomes" id="UP000618445">
    <property type="component" value="Unassembled WGS sequence"/>
</dbReference>
<dbReference type="SUPFAM" id="SSF52980">
    <property type="entry name" value="Restriction endonuclease-like"/>
    <property type="match status" value="1"/>
</dbReference>
<accession>A0ABR8C4L7</accession>
<comment type="caution">
    <text evidence="2">The sequence shown here is derived from an EMBL/GenBank/DDBJ whole genome shotgun (WGS) entry which is preliminary data.</text>
</comment>
<dbReference type="PANTHER" id="PTHR34107">
    <property type="entry name" value="SLL0198 PROTEIN-RELATED"/>
    <property type="match status" value="1"/>
</dbReference>
<dbReference type="EMBL" id="JACJQY010000002">
    <property type="protein sequence ID" value="MBD2315668.1"/>
    <property type="molecule type" value="Genomic_DNA"/>
</dbReference>
<dbReference type="GO" id="GO:0004519">
    <property type="term" value="F:endonuclease activity"/>
    <property type="evidence" value="ECO:0007669"/>
    <property type="project" value="UniProtKB-KW"/>
</dbReference>
<gene>
    <name evidence="2" type="ORF">H6G05_02245</name>
</gene>
<reference evidence="2 3" key="1">
    <citation type="journal article" date="2020" name="ISME J.">
        <title>Comparative genomics reveals insights into cyanobacterial evolution and habitat adaptation.</title>
        <authorList>
            <person name="Chen M.Y."/>
            <person name="Teng W.K."/>
            <person name="Zhao L."/>
            <person name="Hu C.X."/>
            <person name="Zhou Y.K."/>
            <person name="Han B.P."/>
            <person name="Song L.R."/>
            <person name="Shu W.S."/>
        </authorList>
    </citation>
    <scope>NUCLEOTIDE SEQUENCE [LARGE SCALE GENOMIC DNA]</scope>
    <source>
        <strain evidence="2 3">FACHB-1050</strain>
    </source>
</reference>
<dbReference type="InterPro" id="IPR012296">
    <property type="entry name" value="Nuclease_put_TT1808"/>
</dbReference>
<keyword evidence="2" id="KW-0378">Hydrolase</keyword>
<keyword evidence="2" id="KW-0255">Endonuclease</keyword>
<keyword evidence="2" id="KW-0540">Nuclease</keyword>
<dbReference type="Gene3D" id="3.90.1570.10">
    <property type="entry name" value="tt1808, chain A"/>
    <property type="match status" value="1"/>
</dbReference>
<evidence type="ECO:0000313" key="3">
    <source>
        <dbReference type="Proteomes" id="UP000618445"/>
    </source>
</evidence>
<dbReference type="InterPro" id="IPR008538">
    <property type="entry name" value="Uma2"/>
</dbReference>
<evidence type="ECO:0000259" key="1">
    <source>
        <dbReference type="Pfam" id="PF05685"/>
    </source>
</evidence>
<organism evidence="2 3">
    <name type="scientific">Phormidium tenue FACHB-1050</name>
    <dbReference type="NCBI Taxonomy" id="2692857"/>
    <lineage>
        <taxon>Bacteria</taxon>
        <taxon>Bacillati</taxon>
        <taxon>Cyanobacteriota</taxon>
        <taxon>Cyanophyceae</taxon>
        <taxon>Oscillatoriophycideae</taxon>
        <taxon>Oscillatoriales</taxon>
        <taxon>Oscillatoriaceae</taxon>
        <taxon>Phormidium</taxon>
    </lineage>
</organism>
<evidence type="ECO:0000313" key="2">
    <source>
        <dbReference type="EMBL" id="MBD2315668.1"/>
    </source>
</evidence>
<proteinExistence type="predicted"/>
<sequence length="208" mass="24008">MVQALVDCDRMTFEEFIDWYPEDGRRYELYRGVVREMMPIGDHELASSFLSEELTLEVRSNHSNYRVSRMCLLKPEMVETGFTPDVVVIDRRELGNEPLWQKSSVIQNGKTVPLVIEVVSTNWRNDYAVKLAEYEAMGIAEYWIVDYLALGAVRHIGKPKQPTVTVCKLIEGEYQLFLFTAGKRIESDILPELNLMTDDIFQAAIETF</sequence>
<keyword evidence="3" id="KW-1185">Reference proteome</keyword>